<dbReference type="EMBL" id="AP018045">
    <property type="protein sequence ID" value="BAX53121.1"/>
    <property type="molecule type" value="Genomic_DNA"/>
</dbReference>
<dbReference type="AlphaFoldDB" id="L7NJX6"/>
<reference evidence="2" key="1">
    <citation type="journal article" date="2013" name="Vaccine">
        <title>Isolation of a novel gene from Photobacterium damselae subsp. piscicida and analysis of the recombinant antigen as promising vaccine candidate.</title>
        <authorList>
            <person name="Andreoni F."/>
            <person name="Boiani R."/>
            <person name="Serafini G."/>
            <person name="Amagliani G."/>
            <person name="Dominici S."/>
            <person name="Riccioni G."/>
            <person name="Zaccone R."/>
            <person name="Mancuso M."/>
            <person name="Scapigliati G."/>
            <person name="Magnani M."/>
        </authorList>
    </citation>
    <scope>NUCLEOTIDE SEQUENCE</scope>
    <source>
        <strain evidence="2">NCIMB 2058</strain>
    </source>
</reference>
<reference evidence="4 6" key="4">
    <citation type="submission" date="2020-09" db="EMBL/GenBank/DDBJ databases">
        <title>Complete, closed and curated genome sequences of Photobacterium damselae subsp. piscicida isolates from Australia indicate localised evolution and additional plasmid-borne pathogenicity mechanisms.</title>
        <authorList>
            <person name="Baseggio L."/>
            <person name="Silayeva O."/>
            <person name="Buller N."/>
            <person name="Landos M."/>
            <person name="Engelstaedter J."/>
            <person name="Barnes A.C."/>
        </authorList>
    </citation>
    <scope>NUCLEOTIDE SEQUENCE [LARGE SCALE GENOMIC DNA]</scope>
    <source>
        <strain evidence="4 6">AS-16-0540-1</strain>
    </source>
</reference>
<proteinExistence type="predicted"/>
<feature type="signal peptide" evidence="1">
    <location>
        <begin position="1"/>
        <end position="34"/>
    </location>
</feature>
<dbReference type="EMBL" id="CP061854">
    <property type="protein sequence ID" value="QOD57647.1"/>
    <property type="molecule type" value="Genomic_DNA"/>
</dbReference>
<reference evidence="5" key="3">
    <citation type="submission" date="2017-05" db="EMBL/GenBank/DDBJ databases">
        <title>Whole genome sequence of fish pathogenic bacteria, Photobacterium damselae subsp. piscicida, strain 91-197, isolated from hybrid striped bass (Morone sp.) in USA.</title>
        <authorList>
            <person name="Teru Y."/>
            <person name="Hikima J."/>
            <person name="Kono T."/>
            <person name="Sakai M."/>
            <person name="Takano T."/>
            <person name="Hawke J.P."/>
            <person name="Takeyama H."/>
            <person name="Aoki T."/>
        </authorList>
    </citation>
    <scope>NUCLEOTIDE SEQUENCE [LARGE SCALE GENOMIC DNA]</scope>
    <source>
        <strain evidence="5">91-197</strain>
    </source>
</reference>
<dbReference type="Proteomes" id="UP000516656">
    <property type="component" value="Chromosome 1"/>
</dbReference>
<accession>L7NJX6</accession>
<keyword evidence="1" id="KW-0732">Signal</keyword>
<gene>
    <name evidence="4" type="ORF">IC627_07245</name>
    <name evidence="2" type="ORF">PDP_0133</name>
    <name evidence="3" type="ORF">PDPUS_1_01747</name>
</gene>
<name>L7NJX6_PHODP</name>
<evidence type="ECO:0000313" key="3">
    <source>
        <dbReference type="EMBL" id="BAX53121.1"/>
    </source>
</evidence>
<evidence type="ECO:0000313" key="4">
    <source>
        <dbReference type="EMBL" id="QOD57647.1"/>
    </source>
</evidence>
<dbReference type="Proteomes" id="UP000218676">
    <property type="component" value="Chromosome 1"/>
</dbReference>
<reference evidence="3" key="2">
    <citation type="journal article" date="2017" name="Genome Announc.">
        <title>Whole-Genome Sequence of Photobacterium damselae subsp. piscicida Strain 91-197, Isolated from Hybrid Striped Bass (Morone sp.) in the United States.</title>
        <authorList>
            <person name="Teru Y."/>
            <person name="Hikima J."/>
            <person name="Kono T."/>
            <person name="Sakai M."/>
            <person name="Takano T."/>
            <person name="Hawke J.P."/>
            <person name="Takeyama H."/>
            <person name="Aoki T."/>
        </authorList>
    </citation>
    <scope>NUCLEOTIDE SEQUENCE</scope>
    <source>
        <strain evidence="3">91-197</strain>
    </source>
</reference>
<evidence type="ECO:0000313" key="6">
    <source>
        <dbReference type="Proteomes" id="UP000516656"/>
    </source>
</evidence>
<dbReference type="EMBL" id="HQ599848">
    <property type="protein sequence ID" value="AEU09923.1"/>
    <property type="molecule type" value="Genomic_DNA"/>
</dbReference>
<dbReference type="RefSeq" id="WP_086958231.1">
    <property type="nucleotide sequence ID" value="NZ_AP018045.1"/>
</dbReference>
<evidence type="ECO:0000313" key="2">
    <source>
        <dbReference type="EMBL" id="AEU09923.1"/>
    </source>
</evidence>
<feature type="chain" id="PRO_5011419760" evidence="1">
    <location>
        <begin position="35"/>
        <end position="191"/>
    </location>
</feature>
<evidence type="ECO:0000256" key="1">
    <source>
        <dbReference type="SAM" id="SignalP"/>
    </source>
</evidence>
<sequence>MTNMTKQLGIKSKLVKLAAPIALACAFSVSAAQAATNSAPAKPQVSAQVQQAAQRVGQIQQKQELATIRNKTLKANPKLVKDIKAYETAFDNKAKALGYHPDQELKRLREIQTKARDQKTTDAQRKDLAKEFASIQKKLIKQRQTIMSDPAISKMEQQLEKNTITAMKKQDPKTDKLLKELDSLMTKFKRS</sequence>
<protein>
    <submittedName>
        <fullName evidence="2">Uncharacterized protein</fullName>
    </submittedName>
</protein>
<organism evidence="2">
    <name type="scientific">Photobacterium damsela subsp. piscicida</name>
    <name type="common">Pasteurella piscicida</name>
    <dbReference type="NCBI Taxonomy" id="38294"/>
    <lineage>
        <taxon>Bacteria</taxon>
        <taxon>Pseudomonadati</taxon>
        <taxon>Pseudomonadota</taxon>
        <taxon>Gammaproteobacteria</taxon>
        <taxon>Vibrionales</taxon>
        <taxon>Vibrionaceae</taxon>
        <taxon>Photobacterium</taxon>
    </lineage>
</organism>
<evidence type="ECO:0000313" key="5">
    <source>
        <dbReference type="Proteomes" id="UP000218676"/>
    </source>
</evidence>